<dbReference type="NCBIfam" id="TIGR00293">
    <property type="entry name" value="prefoldin subunit alpha"/>
    <property type="match status" value="1"/>
</dbReference>
<dbReference type="AlphaFoldDB" id="A0AAV9XJL9"/>
<protein>
    <submittedName>
        <fullName evidence="4">Subunit of tubulin prefoldin</fullName>
    </submittedName>
</protein>
<sequence>MSKSPTASSAPKQQSLDLSTLSIQNLSAVKKQLDEELEHLTSSFQKLRSAQSRFKECVKAIKNGVNPEMEGKTILIPLTQSLYVPGKLEDTNTVLVDVGTGYYVEKTTEKATEFYNEKIKSVGTNLDDLEKIITQKTQNAKVVEDVLRQKVLAANVASSTS</sequence>
<dbReference type="GO" id="GO:0016272">
    <property type="term" value="C:prefoldin complex"/>
    <property type="evidence" value="ECO:0007669"/>
    <property type="project" value="InterPro"/>
</dbReference>
<dbReference type="GO" id="GO:1990114">
    <property type="term" value="P:RNA polymerase II core complex assembly"/>
    <property type="evidence" value="ECO:0007669"/>
    <property type="project" value="TreeGrafter"/>
</dbReference>
<dbReference type="Gene3D" id="1.10.287.370">
    <property type="match status" value="1"/>
</dbReference>
<feature type="coiled-coil region" evidence="3">
    <location>
        <begin position="23"/>
        <end position="50"/>
    </location>
</feature>
<dbReference type="InterPro" id="IPR004127">
    <property type="entry name" value="Prefoldin_subunit_alpha"/>
</dbReference>
<dbReference type="PANTHER" id="PTHR12674:SF2">
    <property type="entry name" value="PREFOLDIN SUBUNIT 5"/>
    <property type="match status" value="1"/>
</dbReference>
<dbReference type="InterPro" id="IPR011599">
    <property type="entry name" value="PFD_alpha_archaea"/>
</dbReference>
<evidence type="ECO:0000256" key="3">
    <source>
        <dbReference type="SAM" id="Coils"/>
    </source>
</evidence>
<accession>A0AAV9XJL9</accession>
<evidence type="ECO:0000256" key="2">
    <source>
        <dbReference type="ARBA" id="ARBA00023186"/>
    </source>
</evidence>
<dbReference type="GO" id="GO:0006457">
    <property type="term" value="P:protein folding"/>
    <property type="evidence" value="ECO:0007669"/>
    <property type="project" value="InterPro"/>
</dbReference>
<evidence type="ECO:0000313" key="5">
    <source>
        <dbReference type="Proteomes" id="UP001365542"/>
    </source>
</evidence>
<dbReference type="SUPFAM" id="SSF46579">
    <property type="entry name" value="Prefoldin"/>
    <property type="match status" value="1"/>
</dbReference>
<keyword evidence="2" id="KW-0143">Chaperone</keyword>
<dbReference type="Pfam" id="PF02996">
    <property type="entry name" value="Prefoldin"/>
    <property type="match status" value="1"/>
</dbReference>
<dbReference type="GO" id="GO:0005737">
    <property type="term" value="C:cytoplasm"/>
    <property type="evidence" value="ECO:0007669"/>
    <property type="project" value="TreeGrafter"/>
</dbReference>
<dbReference type="GO" id="GO:0051082">
    <property type="term" value="F:unfolded protein binding"/>
    <property type="evidence" value="ECO:0007669"/>
    <property type="project" value="InterPro"/>
</dbReference>
<dbReference type="Proteomes" id="UP001365542">
    <property type="component" value="Unassembled WGS sequence"/>
</dbReference>
<dbReference type="GO" id="GO:1990113">
    <property type="term" value="P:RNA polymerase I assembly"/>
    <property type="evidence" value="ECO:0007669"/>
    <property type="project" value="TreeGrafter"/>
</dbReference>
<comment type="similarity">
    <text evidence="1">Belongs to the prefoldin subunit alpha family.</text>
</comment>
<dbReference type="CDD" id="cd23157">
    <property type="entry name" value="Prefoldin_5"/>
    <property type="match status" value="1"/>
</dbReference>
<organism evidence="4 5">
    <name type="scientific">Orbilia ellipsospora</name>
    <dbReference type="NCBI Taxonomy" id="2528407"/>
    <lineage>
        <taxon>Eukaryota</taxon>
        <taxon>Fungi</taxon>
        <taxon>Dikarya</taxon>
        <taxon>Ascomycota</taxon>
        <taxon>Pezizomycotina</taxon>
        <taxon>Orbiliomycetes</taxon>
        <taxon>Orbiliales</taxon>
        <taxon>Orbiliaceae</taxon>
        <taxon>Orbilia</taxon>
    </lineage>
</organism>
<dbReference type="InterPro" id="IPR009053">
    <property type="entry name" value="Prefoldin"/>
</dbReference>
<keyword evidence="3" id="KW-0175">Coiled coil</keyword>
<evidence type="ECO:0000256" key="1">
    <source>
        <dbReference type="ARBA" id="ARBA00010048"/>
    </source>
</evidence>
<proteinExistence type="inferred from homology"/>
<keyword evidence="5" id="KW-1185">Reference proteome</keyword>
<dbReference type="EMBL" id="JAVHJO010000003">
    <property type="protein sequence ID" value="KAK6542158.1"/>
    <property type="molecule type" value="Genomic_DNA"/>
</dbReference>
<evidence type="ECO:0000313" key="4">
    <source>
        <dbReference type="EMBL" id="KAK6542158.1"/>
    </source>
</evidence>
<dbReference type="PANTHER" id="PTHR12674">
    <property type="entry name" value="PREFOLDIN SUBUNIT 5"/>
    <property type="match status" value="1"/>
</dbReference>
<comment type="caution">
    <text evidence="4">The sequence shown here is derived from an EMBL/GenBank/DDBJ whole genome shotgun (WGS) entry which is preliminary data.</text>
</comment>
<reference evidence="4 5" key="1">
    <citation type="submission" date="2019-10" db="EMBL/GenBank/DDBJ databases">
        <authorList>
            <person name="Palmer J.M."/>
        </authorList>
    </citation>
    <scope>NUCLEOTIDE SEQUENCE [LARGE SCALE GENOMIC DNA]</scope>
    <source>
        <strain evidence="4 5">TWF694</strain>
    </source>
</reference>
<name>A0AAV9XJL9_9PEZI</name>
<gene>
    <name evidence="4" type="primary">GIM5</name>
    <name evidence="4" type="ORF">TWF694_007923</name>
</gene>
<dbReference type="FunFam" id="1.10.287.370:FF:000004">
    <property type="entry name" value="Probable prefoldin subunit 5"/>
    <property type="match status" value="1"/>
</dbReference>
<dbReference type="GO" id="GO:1990115">
    <property type="term" value="P:RNA polymerase III assembly"/>
    <property type="evidence" value="ECO:0007669"/>
    <property type="project" value="TreeGrafter"/>
</dbReference>